<dbReference type="EMBL" id="CP003614">
    <property type="protein sequence ID" value="AFZ06563.1"/>
    <property type="molecule type" value="Genomic_DNA"/>
</dbReference>
<name>K9VER3_9CYAN</name>
<dbReference type="RefSeq" id="WP_015175868.1">
    <property type="nucleotide sequence ID" value="NC_019729.1"/>
</dbReference>
<dbReference type="AlphaFoldDB" id="K9VER3"/>
<dbReference type="Proteomes" id="UP000010478">
    <property type="component" value="Chromosome"/>
</dbReference>
<organism evidence="1 2">
    <name type="scientific">Phormidium nigroviride PCC 7112</name>
    <dbReference type="NCBI Taxonomy" id="179408"/>
    <lineage>
        <taxon>Bacteria</taxon>
        <taxon>Bacillati</taxon>
        <taxon>Cyanobacteriota</taxon>
        <taxon>Cyanophyceae</taxon>
        <taxon>Oscillatoriophycideae</taxon>
        <taxon>Oscillatoriales</taxon>
        <taxon>Oscillatoriaceae</taxon>
        <taxon>Phormidium</taxon>
    </lineage>
</organism>
<dbReference type="HOGENOM" id="CLU_181338_0_0_3"/>
<gene>
    <name evidence="1" type="ORF">Osc7112_2094</name>
</gene>
<sequence length="69" mass="7691">MNVQLVESLIQVILSLQAGEQLAIAGKRLKNLLCPLTQKLVQLAQKGGNLNFLNDEPELYILEYRQAIA</sequence>
<evidence type="ECO:0000313" key="1">
    <source>
        <dbReference type="EMBL" id="AFZ06563.1"/>
    </source>
</evidence>
<evidence type="ECO:0000313" key="2">
    <source>
        <dbReference type="Proteomes" id="UP000010478"/>
    </source>
</evidence>
<dbReference type="OrthoDB" id="532744at2"/>
<keyword evidence="2" id="KW-1185">Reference proteome</keyword>
<reference evidence="1 2" key="1">
    <citation type="submission" date="2012-05" db="EMBL/GenBank/DDBJ databases">
        <title>Finished chromosome of genome of Oscillatoria sp. PCC 7112.</title>
        <authorList>
            <consortium name="US DOE Joint Genome Institute"/>
            <person name="Gugger M."/>
            <person name="Coursin T."/>
            <person name="Rippka R."/>
            <person name="Tandeau De Marsac N."/>
            <person name="Huntemann M."/>
            <person name="Wei C.-L."/>
            <person name="Han J."/>
            <person name="Detter J.C."/>
            <person name="Han C."/>
            <person name="Tapia R."/>
            <person name="Davenport K."/>
            <person name="Daligault H."/>
            <person name="Erkkila T."/>
            <person name="Gu W."/>
            <person name="Munk A.C.C."/>
            <person name="Teshima H."/>
            <person name="Xu Y."/>
            <person name="Chain P."/>
            <person name="Chen A."/>
            <person name="Krypides N."/>
            <person name="Mavromatis K."/>
            <person name="Markowitz V."/>
            <person name="Szeto E."/>
            <person name="Ivanova N."/>
            <person name="Mikhailova N."/>
            <person name="Ovchinnikova G."/>
            <person name="Pagani I."/>
            <person name="Pati A."/>
            <person name="Goodwin L."/>
            <person name="Peters L."/>
            <person name="Pitluck S."/>
            <person name="Woyke T."/>
            <person name="Kerfeld C."/>
        </authorList>
    </citation>
    <scope>NUCLEOTIDE SEQUENCE [LARGE SCALE GENOMIC DNA]</scope>
    <source>
        <strain evidence="1 2">PCC 7112</strain>
    </source>
</reference>
<accession>K9VER3</accession>
<protein>
    <submittedName>
        <fullName evidence="1">Uncharacterized protein</fullName>
    </submittedName>
</protein>
<dbReference type="KEGG" id="oni:Osc7112_2094"/>
<proteinExistence type="predicted"/>